<dbReference type="Pfam" id="PF01040">
    <property type="entry name" value="UbiA"/>
    <property type="match status" value="1"/>
</dbReference>
<proteinExistence type="predicted"/>
<dbReference type="GO" id="GO:0005886">
    <property type="term" value="C:plasma membrane"/>
    <property type="evidence" value="ECO:0007669"/>
    <property type="project" value="UniProtKB-SubCell"/>
</dbReference>
<dbReference type="RefSeq" id="WP_012943236.1">
    <property type="nucleotide sequence ID" value="NC_013743.1"/>
</dbReference>
<dbReference type="Gene3D" id="1.10.357.140">
    <property type="entry name" value="UbiA prenyltransferase"/>
    <property type="match status" value="1"/>
</dbReference>
<dbReference type="InterPro" id="IPR044878">
    <property type="entry name" value="UbiA_sf"/>
</dbReference>
<dbReference type="AlphaFoldDB" id="D2RT67"/>
<dbReference type="GO" id="GO:0016765">
    <property type="term" value="F:transferase activity, transferring alkyl or aryl (other than methyl) groups"/>
    <property type="evidence" value="ECO:0007669"/>
    <property type="project" value="InterPro"/>
</dbReference>
<evidence type="ECO:0000256" key="4">
    <source>
        <dbReference type="ARBA" id="ARBA00023136"/>
    </source>
</evidence>
<feature type="transmembrane region" description="Helical" evidence="5">
    <location>
        <begin position="221"/>
        <end position="240"/>
    </location>
</feature>
<evidence type="ECO:0000256" key="2">
    <source>
        <dbReference type="ARBA" id="ARBA00022692"/>
    </source>
</evidence>
<evidence type="ECO:0000313" key="6">
    <source>
        <dbReference type="EMBL" id="ADB60947.1"/>
    </source>
</evidence>
<dbReference type="InterPro" id="IPR050475">
    <property type="entry name" value="Prenyltransferase_related"/>
</dbReference>
<feature type="transmembrane region" description="Helical" evidence="5">
    <location>
        <begin position="121"/>
        <end position="137"/>
    </location>
</feature>
<evidence type="ECO:0000256" key="3">
    <source>
        <dbReference type="ARBA" id="ARBA00022989"/>
    </source>
</evidence>
<gene>
    <name evidence="6" type="ordered locus">Htur_2064</name>
</gene>
<dbReference type="InterPro" id="IPR000537">
    <property type="entry name" value="UbiA_prenyltransferase"/>
</dbReference>
<evidence type="ECO:0000256" key="5">
    <source>
        <dbReference type="SAM" id="Phobius"/>
    </source>
</evidence>
<name>D2RT67_HALTV</name>
<feature type="transmembrane region" description="Helical" evidence="5">
    <location>
        <begin position="25"/>
        <end position="50"/>
    </location>
</feature>
<keyword evidence="2 5" id="KW-0812">Transmembrane</keyword>
<dbReference type="PANTHER" id="PTHR42723">
    <property type="entry name" value="CHLOROPHYLL SYNTHASE"/>
    <property type="match status" value="1"/>
</dbReference>
<dbReference type="EMBL" id="CP001860">
    <property type="protein sequence ID" value="ADB60947.1"/>
    <property type="molecule type" value="Genomic_DNA"/>
</dbReference>
<dbReference type="STRING" id="543526.Htur_2064"/>
<dbReference type="GeneID" id="8742663"/>
<organism evidence="6 7">
    <name type="scientific">Haloterrigena turkmenica (strain ATCC 51198 / DSM 5511 / JCM 9101 / NCIMB 13204 / VKM B-1734 / 4k)</name>
    <name type="common">Halococcus turkmenicus</name>
    <dbReference type="NCBI Taxonomy" id="543526"/>
    <lineage>
        <taxon>Archaea</taxon>
        <taxon>Methanobacteriati</taxon>
        <taxon>Methanobacteriota</taxon>
        <taxon>Stenosarchaea group</taxon>
        <taxon>Halobacteria</taxon>
        <taxon>Halobacteriales</taxon>
        <taxon>Natrialbaceae</taxon>
        <taxon>Haloterrigena</taxon>
    </lineage>
</organism>
<comment type="subcellular location">
    <subcellularLocation>
        <location evidence="1">Cell membrane</location>
        <topology evidence="1">Multi-pass membrane protein</topology>
    </subcellularLocation>
</comment>
<evidence type="ECO:0000313" key="7">
    <source>
        <dbReference type="Proteomes" id="UP000001903"/>
    </source>
</evidence>
<feature type="transmembrane region" description="Helical" evidence="5">
    <location>
        <begin position="173"/>
        <end position="193"/>
    </location>
</feature>
<keyword evidence="4 5" id="KW-0472">Membrane</keyword>
<dbReference type="Proteomes" id="UP000001903">
    <property type="component" value="Chromosome"/>
</dbReference>
<accession>D2RT67</accession>
<feature type="transmembrane region" description="Helical" evidence="5">
    <location>
        <begin position="149"/>
        <end position="167"/>
    </location>
</feature>
<feature type="transmembrane region" description="Helical" evidence="5">
    <location>
        <begin position="56"/>
        <end position="75"/>
    </location>
</feature>
<keyword evidence="3 5" id="KW-1133">Transmembrane helix</keyword>
<protein>
    <submittedName>
        <fullName evidence="6">UbiA prenyltransferase</fullName>
    </submittedName>
</protein>
<dbReference type="HOGENOM" id="CLU_077871_2_0_2"/>
<reference evidence="6 7" key="1">
    <citation type="journal article" date="2010" name="Stand. Genomic Sci.">
        <title>Complete genome sequence of Haloterrigena turkmenica type strain (4k).</title>
        <authorList>
            <person name="Saunders E."/>
            <person name="Tindall B.J."/>
            <person name="Fahnrich R."/>
            <person name="Lapidus A."/>
            <person name="Copeland A."/>
            <person name="Del Rio T.G."/>
            <person name="Lucas S."/>
            <person name="Chen F."/>
            <person name="Tice H."/>
            <person name="Cheng J.F."/>
            <person name="Han C."/>
            <person name="Detter J.C."/>
            <person name="Bruce D."/>
            <person name="Goodwin L."/>
            <person name="Chain P."/>
            <person name="Pitluck S."/>
            <person name="Pati A."/>
            <person name="Ivanova N."/>
            <person name="Mavromatis K."/>
            <person name="Chen A."/>
            <person name="Palaniappan K."/>
            <person name="Land M."/>
            <person name="Hauser L."/>
            <person name="Chang Y.J."/>
            <person name="Jeffries C.D."/>
            <person name="Brettin T."/>
            <person name="Rohde M."/>
            <person name="Goker M."/>
            <person name="Bristow J."/>
            <person name="Eisen J.A."/>
            <person name="Markowitz V."/>
            <person name="Hugenholtz P."/>
            <person name="Klenk H.P."/>
            <person name="Kyrpides N.C."/>
        </authorList>
    </citation>
    <scope>NUCLEOTIDE SEQUENCE [LARGE SCALE GENOMIC DNA]</scope>
    <source>
        <strain evidence="7">ATCC 51198 / DSM 5511 / JCM 9101 / NCIMB 13204 / VKM B-1734 / 4k</strain>
    </source>
</reference>
<feature type="transmembrane region" description="Helical" evidence="5">
    <location>
        <begin position="270"/>
        <end position="294"/>
    </location>
</feature>
<evidence type="ECO:0000256" key="1">
    <source>
        <dbReference type="ARBA" id="ARBA00004651"/>
    </source>
</evidence>
<dbReference type="KEGG" id="htu:Htur_2064"/>
<feature type="transmembrane region" description="Helical" evidence="5">
    <location>
        <begin position="95"/>
        <end position="115"/>
    </location>
</feature>
<dbReference type="PANTHER" id="PTHR42723:SF1">
    <property type="entry name" value="CHLOROPHYLL SYNTHASE, CHLOROPLASTIC"/>
    <property type="match status" value="1"/>
</dbReference>
<sequence>MAEPVSNSIASRRTRRWLSSLQSALRLFVHSNLFISLSTTSVVVTTLVLAELPLEALPLFIVFATTLFVYTVNRFTDLEEDERNVPDRASFTKRYGRLLLTAGVGLYVVAIAVAVALGLPGAIYLFLPPIVILLYSVGGIKRVFLVKNLFVGFAWGGIPLGVGYYYYDRLWTLEILAFAVYLTAMITVAAAVFDIKDIEGDRQEGIATVPNRFGTAATRRYSQAANLAIAAAVVALVAGSDLPLEFLSLLAMNGYVACYIPFATPDRGPLYYGFVVDGEHVFLAAVVVGLEWLVW</sequence>
<keyword evidence="7" id="KW-1185">Reference proteome</keyword>
<dbReference type="eggNOG" id="arCOG00481">
    <property type="taxonomic scope" value="Archaea"/>
</dbReference>